<protein>
    <submittedName>
        <fullName evidence="2">Uncharacterized protein</fullName>
    </submittedName>
</protein>
<dbReference type="EMBL" id="JARJCM010000092">
    <property type="protein sequence ID" value="KAJ7030275.1"/>
    <property type="molecule type" value="Genomic_DNA"/>
</dbReference>
<organism evidence="2 3">
    <name type="scientific">Mycena alexandri</name>
    <dbReference type="NCBI Taxonomy" id="1745969"/>
    <lineage>
        <taxon>Eukaryota</taxon>
        <taxon>Fungi</taxon>
        <taxon>Dikarya</taxon>
        <taxon>Basidiomycota</taxon>
        <taxon>Agaricomycotina</taxon>
        <taxon>Agaricomycetes</taxon>
        <taxon>Agaricomycetidae</taxon>
        <taxon>Agaricales</taxon>
        <taxon>Marasmiineae</taxon>
        <taxon>Mycenaceae</taxon>
        <taxon>Mycena</taxon>
    </lineage>
</organism>
<sequence>MFSPTRNNMPPYPAHASLTVVPSQDAVPFIPPQSVELRASHARHRRRAHSVVAAANTNAGPPLHTTAHNAVPAVERVRSVGEESNHSSVRRHRSAALAHEARDPEDYFGRFMLMDETDHVSKGLTKEFFEEFRIMTFRYANPTDPKSALERTADGLDRYIDRNSRVFDHEDGHRTHRRARKAQRGITRDKDDSPTPYTDLLEFATRTFSHPDRILQMNSEFAISIIQDRETALRLDGCRPRNISVVAEGSRRRYWVPVKP</sequence>
<evidence type="ECO:0000256" key="1">
    <source>
        <dbReference type="SAM" id="MobiDB-lite"/>
    </source>
</evidence>
<accession>A0AAD6WZH3</accession>
<proteinExistence type="predicted"/>
<name>A0AAD6WZH3_9AGAR</name>
<comment type="caution">
    <text evidence="2">The sequence shown here is derived from an EMBL/GenBank/DDBJ whole genome shotgun (WGS) entry which is preliminary data.</text>
</comment>
<feature type="compositionally biased region" description="Basic residues" evidence="1">
    <location>
        <begin position="174"/>
        <end position="183"/>
    </location>
</feature>
<dbReference type="Proteomes" id="UP001218188">
    <property type="component" value="Unassembled WGS sequence"/>
</dbReference>
<keyword evidence="3" id="KW-1185">Reference proteome</keyword>
<evidence type="ECO:0000313" key="3">
    <source>
        <dbReference type="Proteomes" id="UP001218188"/>
    </source>
</evidence>
<evidence type="ECO:0000313" key="2">
    <source>
        <dbReference type="EMBL" id="KAJ7030275.1"/>
    </source>
</evidence>
<dbReference type="AlphaFoldDB" id="A0AAD6WZH3"/>
<feature type="region of interest" description="Disordered" evidence="1">
    <location>
        <begin position="171"/>
        <end position="193"/>
    </location>
</feature>
<reference evidence="2" key="1">
    <citation type="submission" date="2023-03" db="EMBL/GenBank/DDBJ databases">
        <title>Massive genome expansion in bonnet fungi (Mycena s.s.) driven by repeated elements and novel gene families across ecological guilds.</title>
        <authorList>
            <consortium name="Lawrence Berkeley National Laboratory"/>
            <person name="Harder C.B."/>
            <person name="Miyauchi S."/>
            <person name="Viragh M."/>
            <person name="Kuo A."/>
            <person name="Thoen E."/>
            <person name="Andreopoulos B."/>
            <person name="Lu D."/>
            <person name="Skrede I."/>
            <person name="Drula E."/>
            <person name="Henrissat B."/>
            <person name="Morin E."/>
            <person name="Kohler A."/>
            <person name="Barry K."/>
            <person name="LaButti K."/>
            <person name="Morin E."/>
            <person name="Salamov A."/>
            <person name="Lipzen A."/>
            <person name="Mereny Z."/>
            <person name="Hegedus B."/>
            <person name="Baldrian P."/>
            <person name="Stursova M."/>
            <person name="Weitz H."/>
            <person name="Taylor A."/>
            <person name="Grigoriev I.V."/>
            <person name="Nagy L.G."/>
            <person name="Martin F."/>
            <person name="Kauserud H."/>
        </authorList>
    </citation>
    <scope>NUCLEOTIDE SEQUENCE</scope>
    <source>
        <strain evidence="2">CBHHK200</strain>
    </source>
</reference>
<gene>
    <name evidence="2" type="ORF">C8F04DRAFT_1113908</name>
</gene>